<gene>
    <name evidence="2" type="ORF">G5I_02472</name>
</gene>
<name>F4WAD6_ACREC</name>
<evidence type="ECO:0000256" key="1">
    <source>
        <dbReference type="SAM" id="Phobius"/>
    </source>
</evidence>
<keyword evidence="1" id="KW-0472">Membrane</keyword>
<protein>
    <submittedName>
        <fullName evidence="2">Uncharacterized protein</fullName>
    </submittedName>
</protein>
<reference evidence="2" key="1">
    <citation type="submission" date="2011-02" db="EMBL/GenBank/DDBJ databases">
        <title>The genome of the leaf-cutting ant Acromyrmex echinatior suggests key adaptations to social evolution and fungus farming.</title>
        <authorList>
            <person name="Nygaard S."/>
            <person name="Zhang G."/>
        </authorList>
    </citation>
    <scope>NUCLEOTIDE SEQUENCE</scope>
</reference>
<sequence>MAASDYAQNDTKFVSKTNTPFISPPWYGRGFRFYLALKCRLSRSDMMNPRREDNHLDLIWNHIISGTIFQLVIILSIGDSAIESKEASSRRINTKSVISKREETARINPPILAVAISLQSNYVRPSKYWTMKLVEAQVARMLKFFAVSSYLGSVGLLLALLAKLLDIRQSRSVCRKRNECVFPATWTPAGSSMASPISQMTGVATPPDAVQLATRD</sequence>
<organism evidence="3">
    <name type="scientific">Acromyrmex echinatior</name>
    <name type="common">Panamanian leafcutter ant</name>
    <name type="synonym">Acromyrmex octospinosus echinatior</name>
    <dbReference type="NCBI Taxonomy" id="103372"/>
    <lineage>
        <taxon>Eukaryota</taxon>
        <taxon>Metazoa</taxon>
        <taxon>Ecdysozoa</taxon>
        <taxon>Arthropoda</taxon>
        <taxon>Hexapoda</taxon>
        <taxon>Insecta</taxon>
        <taxon>Pterygota</taxon>
        <taxon>Neoptera</taxon>
        <taxon>Endopterygota</taxon>
        <taxon>Hymenoptera</taxon>
        <taxon>Apocrita</taxon>
        <taxon>Aculeata</taxon>
        <taxon>Formicoidea</taxon>
        <taxon>Formicidae</taxon>
        <taxon>Myrmicinae</taxon>
        <taxon>Acromyrmex</taxon>
    </lineage>
</organism>
<feature type="transmembrane region" description="Helical" evidence="1">
    <location>
        <begin position="142"/>
        <end position="162"/>
    </location>
</feature>
<proteinExistence type="predicted"/>
<dbReference type="InParanoid" id="F4WAD6"/>
<feature type="transmembrane region" description="Helical" evidence="1">
    <location>
        <begin position="59"/>
        <end position="82"/>
    </location>
</feature>
<evidence type="ECO:0000313" key="2">
    <source>
        <dbReference type="EMBL" id="EGI68819.1"/>
    </source>
</evidence>
<accession>F4WAD6</accession>
<dbReference type="Proteomes" id="UP000007755">
    <property type="component" value="Unassembled WGS sequence"/>
</dbReference>
<evidence type="ECO:0000313" key="3">
    <source>
        <dbReference type="Proteomes" id="UP000007755"/>
    </source>
</evidence>
<keyword evidence="3" id="KW-1185">Reference proteome</keyword>
<dbReference type="EMBL" id="GL888048">
    <property type="protein sequence ID" value="EGI68819.1"/>
    <property type="molecule type" value="Genomic_DNA"/>
</dbReference>
<keyword evidence="1" id="KW-0812">Transmembrane</keyword>
<keyword evidence="1" id="KW-1133">Transmembrane helix</keyword>
<dbReference type="AlphaFoldDB" id="F4WAD6"/>